<gene>
    <name evidence="2" type="ORF">EV215_0085</name>
</gene>
<evidence type="ECO:0000313" key="3">
    <source>
        <dbReference type="Proteomes" id="UP000294678"/>
    </source>
</evidence>
<dbReference type="AlphaFoldDB" id="A0AA46I6G1"/>
<evidence type="ECO:0000313" key="2">
    <source>
        <dbReference type="EMBL" id="TDT72297.1"/>
    </source>
</evidence>
<keyword evidence="3" id="KW-1185">Reference proteome</keyword>
<comment type="caution">
    <text evidence="2">The sequence shown here is derived from an EMBL/GenBank/DDBJ whole genome shotgun (WGS) entry which is preliminary data.</text>
</comment>
<name>A0AA46I6G1_9FUSO</name>
<dbReference type="InterPro" id="IPR025474">
    <property type="entry name" value="DUF4325"/>
</dbReference>
<feature type="domain" description="DUF4325" evidence="1">
    <location>
        <begin position="16"/>
        <end position="71"/>
    </location>
</feature>
<dbReference type="Pfam" id="PF14213">
    <property type="entry name" value="DUF4325"/>
    <property type="match status" value="1"/>
</dbReference>
<reference evidence="2 3" key="1">
    <citation type="submission" date="2019-03" db="EMBL/GenBank/DDBJ databases">
        <title>Genomic Encyclopedia of Type Strains, Phase IV (KMG-IV): sequencing the most valuable type-strain genomes for metagenomic binning, comparative biology and taxonomic classification.</title>
        <authorList>
            <person name="Goeker M."/>
        </authorList>
    </citation>
    <scope>NUCLEOTIDE SEQUENCE [LARGE SCALE GENOMIC DNA]</scope>
    <source>
        <strain evidence="2 3">DSM 100055</strain>
    </source>
</reference>
<dbReference type="EMBL" id="SOBG01000001">
    <property type="protein sequence ID" value="TDT72297.1"/>
    <property type="molecule type" value="Genomic_DNA"/>
</dbReference>
<sequence length="84" mass="10033">MIIEIKDFINKDPDILYKEIKSDLDKGMKIIVDFKFIPNITYDFLNSTIGKIIKEYNFDIIKNKINFINVDIEIREMLFKIVND</sequence>
<evidence type="ECO:0000259" key="1">
    <source>
        <dbReference type="Pfam" id="PF14213"/>
    </source>
</evidence>
<dbReference type="Proteomes" id="UP000294678">
    <property type="component" value="Unassembled WGS sequence"/>
</dbReference>
<organism evidence="2 3">
    <name type="scientific">Hypnocyclicus thermotrophus</name>
    <dbReference type="NCBI Taxonomy" id="1627895"/>
    <lineage>
        <taxon>Bacteria</taxon>
        <taxon>Fusobacteriati</taxon>
        <taxon>Fusobacteriota</taxon>
        <taxon>Fusobacteriia</taxon>
        <taxon>Fusobacteriales</taxon>
        <taxon>Fusobacteriaceae</taxon>
        <taxon>Hypnocyclicus</taxon>
    </lineage>
</organism>
<proteinExistence type="predicted"/>
<dbReference type="RefSeq" id="WP_134111836.1">
    <property type="nucleotide sequence ID" value="NZ_SOBG01000001.1"/>
</dbReference>
<accession>A0AA46I6G1</accession>
<protein>
    <submittedName>
        <fullName evidence="2">Uncharacterized protein DUF4325</fullName>
    </submittedName>
</protein>